<keyword evidence="2" id="KW-0695">RNA-directed DNA polymerase</keyword>
<gene>
    <name evidence="2" type="ORF">PHMEG_00013479</name>
</gene>
<dbReference type="GO" id="GO:0003964">
    <property type="term" value="F:RNA-directed DNA polymerase activity"/>
    <property type="evidence" value="ECO:0007669"/>
    <property type="project" value="UniProtKB-KW"/>
</dbReference>
<name>A0A225W686_9STRA</name>
<evidence type="ECO:0000313" key="2">
    <source>
        <dbReference type="EMBL" id="OWZ13236.1"/>
    </source>
</evidence>
<dbReference type="CDD" id="cd01647">
    <property type="entry name" value="RT_LTR"/>
    <property type="match status" value="1"/>
</dbReference>
<evidence type="ECO:0000313" key="3">
    <source>
        <dbReference type="Proteomes" id="UP000198211"/>
    </source>
</evidence>
<reference evidence="3" key="1">
    <citation type="submission" date="2017-03" db="EMBL/GenBank/DDBJ databases">
        <title>Phytopthora megakarya and P. palmivora, two closely related causual agents of cacao black pod achieved similar genome size and gene model numbers by different mechanisms.</title>
        <authorList>
            <person name="Ali S."/>
            <person name="Shao J."/>
            <person name="Larry D.J."/>
            <person name="Kronmiller B."/>
            <person name="Shen D."/>
            <person name="Strem M.D."/>
            <person name="Melnick R.L."/>
            <person name="Guiltinan M.J."/>
            <person name="Tyler B.M."/>
            <person name="Meinhardt L.W."/>
            <person name="Bailey B.A."/>
        </authorList>
    </citation>
    <scope>NUCLEOTIDE SEQUENCE [LARGE SCALE GENOMIC DNA]</scope>
    <source>
        <strain evidence="3">zdho120</strain>
    </source>
</reference>
<proteinExistence type="predicted"/>
<keyword evidence="3" id="KW-1185">Reference proteome</keyword>
<organism evidence="2 3">
    <name type="scientific">Phytophthora megakarya</name>
    <dbReference type="NCBI Taxonomy" id="4795"/>
    <lineage>
        <taxon>Eukaryota</taxon>
        <taxon>Sar</taxon>
        <taxon>Stramenopiles</taxon>
        <taxon>Oomycota</taxon>
        <taxon>Peronosporomycetes</taxon>
        <taxon>Peronosporales</taxon>
        <taxon>Peronosporaceae</taxon>
        <taxon>Phytophthora</taxon>
    </lineage>
</organism>
<dbReference type="InterPro" id="IPR041577">
    <property type="entry name" value="RT_RNaseH_2"/>
</dbReference>
<dbReference type="Gene3D" id="3.10.10.10">
    <property type="entry name" value="HIV Type 1 Reverse Transcriptase, subunit A, domain 1"/>
    <property type="match status" value="1"/>
</dbReference>
<dbReference type="InterPro" id="IPR043128">
    <property type="entry name" value="Rev_trsase/Diguanyl_cyclase"/>
</dbReference>
<protein>
    <submittedName>
        <fullName evidence="2">Reverse transcriptase</fullName>
    </submittedName>
</protein>
<evidence type="ECO:0000259" key="1">
    <source>
        <dbReference type="Pfam" id="PF17919"/>
    </source>
</evidence>
<dbReference type="PANTHER" id="PTHR33064:SF37">
    <property type="entry name" value="RIBONUCLEASE H"/>
    <property type="match status" value="1"/>
</dbReference>
<dbReference type="EMBL" id="NBNE01001633">
    <property type="protein sequence ID" value="OWZ13236.1"/>
    <property type="molecule type" value="Genomic_DNA"/>
</dbReference>
<comment type="caution">
    <text evidence="2">The sequence shown here is derived from an EMBL/GenBank/DDBJ whole genome shotgun (WGS) entry which is preliminary data.</text>
</comment>
<dbReference type="Pfam" id="PF17919">
    <property type="entry name" value="RT_RNaseH_2"/>
    <property type="match status" value="1"/>
</dbReference>
<sequence length="445" mass="49821">MRKCLIGKGNALPPAAKGVICDIDLGNTRPVAQRVRTPQRVYDPRVEVTLSVVIVKKNSVDIRLCFDYRFINGLTKLVVYPMPLATDLLEDLVKYRWYCSLHMTSEFGVVPMTDQARLVSAFITPFGLFEWLRMSFDTRDVFKDGIPPKPGTRSVERHLDVCEEWQLSISVGKSEWGISRVDYSVHEGSENGLGAKPNNLEALSKLLPPLYPRIRDLCDRALLPLSRDFEERVTNPDTCDVEKSDYAERAFVTLRSKIAATSMLKHFGADRQLVVIVYATDWAVLTQEHDGVYMPIKFTTRTLKPKELNYNITEKEILVLLCVLNECHKMLVGKTILTLTQHTTYSGLKDCRLSQWAAILSSPANGNPPIGEREGIALAASFTPRAYVDSVLGDITPRKCPYKTAPTPVPKIGPTESLHVISFDESTPVKHEGGAFSAVVWQLPN</sequence>
<accession>A0A225W686</accession>
<dbReference type="AlphaFoldDB" id="A0A225W686"/>
<dbReference type="PANTHER" id="PTHR33064">
    <property type="entry name" value="POL PROTEIN"/>
    <property type="match status" value="1"/>
</dbReference>
<dbReference type="InterPro" id="IPR051320">
    <property type="entry name" value="Viral_Replic_Matur_Polypro"/>
</dbReference>
<dbReference type="Gene3D" id="3.30.70.270">
    <property type="match status" value="1"/>
</dbReference>
<dbReference type="SUPFAM" id="SSF56672">
    <property type="entry name" value="DNA/RNA polymerases"/>
    <property type="match status" value="1"/>
</dbReference>
<feature type="domain" description="Reverse transcriptase/retrotransposon-derived protein RNase H-like" evidence="1">
    <location>
        <begin position="247"/>
        <end position="336"/>
    </location>
</feature>
<dbReference type="Proteomes" id="UP000198211">
    <property type="component" value="Unassembled WGS sequence"/>
</dbReference>
<keyword evidence="2" id="KW-0548">Nucleotidyltransferase</keyword>
<keyword evidence="2" id="KW-0808">Transferase</keyword>
<dbReference type="InterPro" id="IPR043502">
    <property type="entry name" value="DNA/RNA_pol_sf"/>
</dbReference>